<dbReference type="InterPro" id="IPR014710">
    <property type="entry name" value="RmlC-like_jellyroll"/>
</dbReference>
<feature type="non-terminal residue" evidence="4">
    <location>
        <position position="2972"/>
    </location>
</feature>
<dbReference type="InterPro" id="IPR029056">
    <property type="entry name" value="Ribokinase-like"/>
</dbReference>
<proteinExistence type="predicted"/>
<evidence type="ECO:0008006" key="6">
    <source>
        <dbReference type="Google" id="ProtNLM"/>
    </source>
</evidence>
<dbReference type="InterPro" id="IPR027417">
    <property type="entry name" value="P-loop_NTPase"/>
</dbReference>
<dbReference type="Pfam" id="PF00294">
    <property type="entry name" value="PfkB"/>
    <property type="match status" value="1"/>
</dbReference>
<feature type="compositionally biased region" description="Basic and acidic residues" evidence="1">
    <location>
        <begin position="2854"/>
        <end position="2867"/>
    </location>
</feature>
<dbReference type="SUPFAM" id="SSF51182">
    <property type="entry name" value="RmlC-like cupins"/>
    <property type="match status" value="1"/>
</dbReference>
<dbReference type="CDD" id="cd07010">
    <property type="entry name" value="cupin_PMI_type_I_N_bac"/>
    <property type="match status" value="1"/>
</dbReference>
<feature type="non-terminal residue" evidence="4">
    <location>
        <position position="1"/>
    </location>
</feature>
<feature type="domain" description="Phosphoribulokinase/uridine kinase" evidence="3">
    <location>
        <begin position="844"/>
        <end position="993"/>
    </location>
</feature>
<dbReference type="Gene3D" id="3.20.20.70">
    <property type="entry name" value="Aldolase class I"/>
    <property type="match status" value="1"/>
</dbReference>
<dbReference type="PANTHER" id="PTHR46566">
    <property type="entry name" value="1-PHOSPHOFRUCTOKINASE-RELATED"/>
    <property type="match status" value="1"/>
</dbReference>
<dbReference type="EMBL" id="QMNG01000019">
    <property type="protein sequence ID" value="RLC36951.1"/>
    <property type="molecule type" value="Genomic_DNA"/>
</dbReference>
<evidence type="ECO:0000256" key="1">
    <source>
        <dbReference type="SAM" id="MobiDB-lite"/>
    </source>
</evidence>
<dbReference type="InterPro" id="IPR058240">
    <property type="entry name" value="rSAM_sf"/>
</dbReference>
<dbReference type="Pfam" id="PF00485">
    <property type="entry name" value="PRK"/>
    <property type="match status" value="1"/>
</dbReference>
<dbReference type="InterPro" id="IPR011611">
    <property type="entry name" value="PfkB_dom"/>
</dbReference>
<dbReference type="PANTHER" id="PTHR46566:SF1">
    <property type="entry name" value="1-PHOSPHOFRUCTOKINASE"/>
    <property type="match status" value="1"/>
</dbReference>
<dbReference type="GO" id="GO:0008443">
    <property type="term" value="F:phosphofructokinase activity"/>
    <property type="evidence" value="ECO:0007669"/>
    <property type="project" value="TreeGrafter"/>
</dbReference>
<gene>
    <name evidence="4" type="ORF">DRH29_03410</name>
</gene>
<dbReference type="SUPFAM" id="SSF102114">
    <property type="entry name" value="Radical SAM enzymes"/>
    <property type="match status" value="1"/>
</dbReference>
<name>A0A420ZC83_UNCK3</name>
<dbReference type="SUPFAM" id="SSF53335">
    <property type="entry name" value="S-adenosyl-L-methionine-dependent methyltransferases"/>
    <property type="match status" value="1"/>
</dbReference>
<sequence length="2972" mass="341285">SFKEKAPSLEFFELLAEAVINSDRVKFMEYIEEAKSTSSSPLTKFVLSSKTSELSRRLTEIYEKLYSGAWADAREELYYVFADRLYVFSSSPIFSQKDKGEAASFIKRWFVNRGIDKSLRDYLHQSGIEEYLFYLGGSFGKSGISVKGKSDLDIFLVIGTPKDIKKIDWSLFEGFLMKKLEFNTVEIPYTMFIFPDESEFSIKLREKFEITYPELWIVNAESIKREGKIFLYRSLFYLEEEGIEIIGFPEDARIRLIDKWRSWISSKGLIEEYQRFKIKERERLLNEAQKRLKSQLTSCGPMDSLSISIPGVGKDRLNIKELNEEEAQKVDSLIKVIKEYEGLLPCFDWENIEELVPLYITHRKGIFEFEKAKELFGEEKILPSQSFEKSWWRIDNPILGLVVIFPSLLEYYKNSLAFILYPEERLKFRKGRRIQSEHIKDSFAYVVFRRIYERSILMIEIQTDVWEDLTHSYKKRFKDWPELMISLMEKFAQKHKIENIFITPESYQLERRFELPESIAKRIYQQAPQNLGYKLKKLDSFVIEGYEISSLYFKKLKKEKSSSPSKRELLRRLIDRRVAESLGLEWTNLDKILKKRRVSSSSIVRELVDRESVFLRNTYDKGGSFKRGKISFTSLWLAGRKILPFSFFRLFSAWKVEKAFASSSLAFQEDNLYKKWLSETLPTINKEYSVTFILDISYRDLLKINASRIPYPLGKIERIAKESPFSIYKLRVKGIRAVVSSFSLKEYLSDKGYKSTFNIITSSFFLPNWFNSQSFKDFKIPLRSLEEEKNSSSAIWDVSGNNDQWVNRLPHGFKDIEPIVGWGAISEFLYSKIKGKLKSGNHVIIAFDGNPAAGKTRAAGTFEKFLRQKGVNVEIIHRDWTYRARAERDEILKKAKIQNKQFKDGSSELVIDDDMDKLLCEIKRHNGRSFTYSLKDVYDHRTGLKELTVPLYFKENTVVIFEGTYCTKERFRKYIDLSVFIDINRETIKKRVLGRERKKPLKERQPEKKVIERLNFVDIPSLEEHRRKVLPQMDFYIDNNDINRPKLISRTELERIMEYLSRRPIIFSPVYDTGRPWGGTWLIENKKLSLEKEVKVARSLDITYVDGSIPVLAGRELLLIPFMNIVDANPENILGNMYPIIPAIFPLRAIYLDAKGDNLSVHVHPYDGYARLHYGEYIGQHETYYIVHAEPGGKVYLGFKDGVDIKEFAKAITSGKKFDIELFLNAIEVSPGDIIMIPPGIPHALGKGCVCLEVSSDVDRTLRLYDYMRQSRALDILNGFYVLLSEYRLSGHRLINNLMPKPVTLYESEEGNIVRISKHENMFFDLERISVTPRNTMKLNTENEFHTLTVIKGEKIVVSSSDDPDFRVEVPLWESILIPAAMKSYRIENPGNSVSEVIRAHNSSPDKLRRIMKKSHNPEKQMNDAIKEVSIKKDNPVSCLLAAFDINYTDIVSSVPCNGYQKYLFELNKNIRCLIKEIFGFSPKNGEKLKIIFFNRIPLALVYMSKDNGFFVSNLSTALADKIDDYYGFLNCYYTDLLAKYFLLHDKTFIALPYDQFHWLKNGLLELYGIDKFIVFPRVYSPESDYEDKAFSSLLSVRQIKDCNLEGKKVLVFRADAGLEAVVAAKQKAEVDALCFNRTSFANVNSNRLANHIPSANLKCLLGADLSVCGSYDVIFANLPIPLLREELGLPESVTYIPDHRTIDWQGAIHSSFIKQIATHLKDNGRAYICTRNIPFVINTIKSAGLDYEIVKRNRGSDIVIFKIVNPAGNKNRVNILHNSYYLTSSPETDHIIFLSRQKREALYAIADLFIREFINSGKAKEKYQAGVDYLMKQLEGISDEDKTTFVEYLWQQLSKDATEVPLPVSADKAKVFVWDPNAVSVVDIHPLDRRKTVKIYKRLAGKSSNVFFALSNLGIEAKFFSTRVDKQTRKAVLIDAFRKIVLIGESEKLSRQEVKQTIQNISYAINIMPRGGIFLFGGALPENLAPEELKYFIEEAKRNKVFIIVDFSLKISSRQALSILKAGPYLIKPNLREFEMLCRYTHLIRDGYSFNSNSETKRAEIGYYAKIISDKFNIPAVIVTLGGNGALLYSANRLYYGSSEVPEGEIVGLIGSGDSFCAGVVKALLKQDLLNPKDIDWKAVFSMGIKVSSAKIRLPGLTMPVNDLVEKQKEPNIVLYDLNPDLKSILSPVIEPLTKKQQERRPQAPKLNNKGSKVFPRGLGEEGKSSSALQKVCARPYLGGLREKVKAGDLYYCCPRELKERLSLIAEMRRDILALFNPHQADLDFSGVVAAASAVDRKSIFISKKKNRLRKILKEELTLEKLEKWWSSKNKPISSSPMDYKSEIRSQKPEKICHLFSETPSSSAVKRIEKQKCLMSRSVSNTDVPEKIRISSPIKVRAAIPGLKEMIIKFAAHIRREREFVELSKKNKLVKPINSTEEWEKIKKVFEDNFKSLFSRPVISTHNIPKSQRTAVEGYKTEAERVLNKVNKVSSSVTKLIYRLGILTGGEVAPGHNALSINTDILDGYSSIFASSPIIEKKLFDYISILAGGRCKMNCHFCVGKSIREKKKPSFADKDKVLWFINFYSQYTKLFSISGSTSDPMLTNLDLLDLYIKEGKDKGLRVSLHTHSNTIPLILENIDKILLCDKIVLSVHDLKNVDLVNELIGKFKKDRIRISSVCHSGNKSLLESKKFYESFGSNQFTIRLNIFEPDLKIRLPYPFLNKFIFGQPCYGDEEKTIAVWNFKKANKIIEAMYLWPNGEIQPQCYWKRLHPSCIIEEERGSSPLNKEDVNKKNVLSKIAIKIENDFKRNENTQDRENDGGRQDKLTLQEELEEVAEHSSHPLGVVKLVRTETENGVRSQHLTEGRENSSSPMDLVSISTPGVGKDRLNIKELNEEEAQKVDSFGKKIGSSSPVKGGKGLKELAKKVLPSNSEFHRWKNELIQEIEGIINSQISNDEKTERISKIIGYICRV</sequence>
<dbReference type="Gene3D" id="3.40.50.150">
    <property type="entry name" value="Vaccinia Virus protein VP39"/>
    <property type="match status" value="1"/>
</dbReference>
<feature type="domain" description="Carbohydrate kinase PfkB" evidence="2">
    <location>
        <begin position="1974"/>
        <end position="2158"/>
    </location>
</feature>
<feature type="region of interest" description="Disordered" evidence="1">
    <location>
        <begin position="2854"/>
        <end position="2881"/>
    </location>
</feature>
<comment type="caution">
    <text evidence="4">The sequence shown here is derived from an EMBL/GenBank/DDBJ whole genome shotgun (WGS) entry which is preliminary data.</text>
</comment>
<dbReference type="Gene3D" id="3.40.1190.20">
    <property type="match status" value="1"/>
</dbReference>
<dbReference type="Gene3D" id="2.60.120.10">
    <property type="entry name" value="Jelly Rolls"/>
    <property type="match status" value="1"/>
</dbReference>
<reference evidence="4 5" key="1">
    <citation type="submission" date="2018-06" db="EMBL/GenBank/DDBJ databases">
        <title>Extensive metabolic versatility and redundancy in microbially diverse, dynamic hydrothermal sediments.</title>
        <authorList>
            <person name="Dombrowski N."/>
            <person name="Teske A."/>
            <person name="Baker B.J."/>
        </authorList>
    </citation>
    <scope>NUCLEOTIDE SEQUENCE [LARGE SCALE GENOMIC DNA]</scope>
    <source>
        <strain evidence="4">B79_G16</strain>
    </source>
</reference>
<organism evidence="4 5">
    <name type="scientific">candidate division Kazan bacterium</name>
    <dbReference type="NCBI Taxonomy" id="2202143"/>
    <lineage>
        <taxon>Bacteria</taxon>
        <taxon>Bacteria division Kazan-3B-28</taxon>
    </lineage>
</organism>
<dbReference type="SUPFAM" id="SSF53613">
    <property type="entry name" value="Ribokinase-like"/>
    <property type="match status" value="1"/>
</dbReference>
<evidence type="ECO:0000313" key="4">
    <source>
        <dbReference type="EMBL" id="RLC36951.1"/>
    </source>
</evidence>
<feature type="region of interest" description="Disordered" evidence="1">
    <location>
        <begin position="2196"/>
        <end position="2224"/>
    </location>
</feature>
<dbReference type="Gene3D" id="3.40.50.300">
    <property type="entry name" value="P-loop containing nucleotide triphosphate hydrolases"/>
    <property type="match status" value="1"/>
</dbReference>
<dbReference type="SUPFAM" id="SSF52540">
    <property type="entry name" value="P-loop containing nucleoside triphosphate hydrolases"/>
    <property type="match status" value="1"/>
</dbReference>
<dbReference type="Proteomes" id="UP000281261">
    <property type="component" value="Unassembled WGS sequence"/>
</dbReference>
<dbReference type="InterPro" id="IPR013785">
    <property type="entry name" value="Aldolase_TIM"/>
</dbReference>
<evidence type="ECO:0000259" key="3">
    <source>
        <dbReference type="Pfam" id="PF00485"/>
    </source>
</evidence>
<accession>A0A420ZC83</accession>
<feature type="compositionally biased region" description="Polar residues" evidence="1">
    <location>
        <begin position="2868"/>
        <end position="2880"/>
    </location>
</feature>
<evidence type="ECO:0000313" key="5">
    <source>
        <dbReference type="Proteomes" id="UP000281261"/>
    </source>
</evidence>
<dbReference type="GO" id="GO:0005524">
    <property type="term" value="F:ATP binding"/>
    <property type="evidence" value="ECO:0007669"/>
    <property type="project" value="InterPro"/>
</dbReference>
<evidence type="ECO:0000259" key="2">
    <source>
        <dbReference type="Pfam" id="PF00294"/>
    </source>
</evidence>
<dbReference type="InterPro" id="IPR006083">
    <property type="entry name" value="PRK/URK"/>
</dbReference>
<protein>
    <recommendedName>
        <fullName evidence="6">Mannose-6-phosphate isomerase</fullName>
    </recommendedName>
</protein>
<dbReference type="GO" id="GO:0005829">
    <property type="term" value="C:cytosol"/>
    <property type="evidence" value="ECO:0007669"/>
    <property type="project" value="TreeGrafter"/>
</dbReference>
<dbReference type="InterPro" id="IPR011051">
    <property type="entry name" value="RmlC_Cupin_sf"/>
</dbReference>
<dbReference type="InterPro" id="IPR029063">
    <property type="entry name" value="SAM-dependent_MTases_sf"/>
</dbReference>